<dbReference type="SUPFAM" id="SSF53335">
    <property type="entry name" value="S-adenosyl-L-methionine-dependent methyltransferases"/>
    <property type="match status" value="1"/>
</dbReference>
<protein>
    <submittedName>
        <fullName evidence="1">Methyltransferase domain-containing protein</fullName>
    </submittedName>
</protein>
<proteinExistence type="predicted"/>
<keyword evidence="1" id="KW-0808">Transferase</keyword>
<reference evidence="1 2" key="1">
    <citation type="submission" date="2024-06" db="EMBL/GenBank/DDBJ databases">
        <title>Complete genome of Phlyctema vagabunda strain 19-DSS-EL-015.</title>
        <authorList>
            <person name="Fiorenzani C."/>
        </authorList>
    </citation>
    <scope>NUCLEOTIDE SEQUENCE [LARGE SCALE GENOMIC DNA]</scope>
    <source>
        <strain evidence="1 2">19-DSS-EL-015</strain>
    </source>
</reference>
<accession>A0ABR4PAU7</accession>
<dbReference type="InterPro" id="IPR029063">
    <property type="entry name" value="SAM-dependent_MTases_sf"/>
</dbReference>
<organism evidence="1 2">
    <name type="scientific">Phlyctema vagabunda</name>
    <dbReference type="NCBI Taxonomy" id="108571"/>
    <lineage>
        <taxon>Eukaryota</taxon>
        <taxon>Fungi</taxon>
        <taxon>Dikarya</taxon>
        <taxon>Ascomycota</taxon>
        <taxon>Pezizomycotina</taxon>
        <taxon>Leotiomycetes</taxon>
        <taxon>Helotiales</taxon>
        <taxon>Dermateaceae</taxon>
        <taxon>Phlyctema</taxon>
    </lineage>
</organism>
<keyword evidence="1" id="KW-0489">Methyltransferase</keyword>
<evidence type="ECO:0000313" key="2">
    <source>
        <dbReference type="Proteomes" id="UP001629113"/>
    </source>
</evidence>
<keyword evidence="2" id="KW-1185">Reference proteome</keyword>
<dbReference type="GO" id="GO:0008168">
    <property type="term" value="F:methyltransferase activity"/>
    <property type="evidence" value="ECO:0007669"/>
    <property type="project" value="UniProtKB-KW"/>
</dbReference>
<gene>
    <name evidence="1" type="ORF">PVAG01_08909</name>
</gene>
<dbReference type="Proteomes" id="UP001629113">
    <property type="component" value="Unassembled WGS sequence"/>
</dbReference>
<comment type="caution">
    <text evidence="1">The sequence shown here is derived from an EMBL/GenBank/DDBJ whole genome shotgun (WGS) entry which is preliminary data.</text>
</comment>
<dbReference type="EMBL" id="JBFCZG010000007">
    <property type="protein sequence ID" value="KAL3420410.1"/>
    <property type="molecule type" value="Genomic_DNA"/>
</dbReference>
<dbReference type="Gene3D" id="3.40.50.150">
    <property type="entry name" value="Vaccinia Virus protein VP39"/>
    <property type="match status" value="1"/>
</dbReference>
<evidence type="ECO:0000313" key="1">
    <source>
        <dbReference type="EMBL" id="KAL3420410.1"/>
    </source>
</evidence>
<name>A0ABR4PAU7_9HELO</name>
<dbReference type="CDD" id="cd02440">
    <property type="entry name" value="AdoMet_MTases"/>
    <property type="match status" value="1"/>
</dbReference>
<sequence length="269" mass="30072">MSPSISGPPAAPAVTVPYAESSFGYLLHPTIQLPDKNPRIAVIGVGTVYFLKEVASHLPETADLHGFETSIDYPDHSLNLPRNIKLHTANLLLDFPAEYHGTFDVVTVKLLVSTLVGNDWSFVTKSLTKLLKPGGWLQWQEPDSVRNTTVSEDGIKVEKSGLQAFLNGAFTDKSVYDKFDYPLRHLESIFNEAGIYSLVKEVVSSDKQPYLRYNAALLDLHELVLVMKRGNSGKRYTQEELNPGLKRCLEDLESGIYQKYNLLCFIGRK</sequence>
<dbReference type="GO" id="GO:0032259">
    <property type="term" value="P:methylation"/>
    <property type="evidence" value="ECO:0007669"/>
    <property type="project" value="UniProtKB-KW"/>
</dbReference>